<dbReference type="EMBL" id="CP017766">
    <property type="protein sequence ID" value="AUB56188.1"/>
    <property type="molecule type" value="Genomic_DNA"/>
</dbReference>
<name>A0A2H4VDL6_9EURY</name>
<accession>A0A2H4VDL6</accession>
<dbReference type="Proteomes" id="UP000232806">
    <property type="component" value="Chromosome"/>
</dbReference>
<evidence type="ECO:0000313" key="2">
    <source>
        <dbReference type="EMBL" id="AUB56188.1"/>
    </source>
</evidence>
<feature type="transmembrane region" description="Helical" evidence="1">
    <location>
        <begin position="6"/>
        <end position="23"/>
    </location>
</feature>
<organism evidence="2 3">
    <name type="scientific">Methanobacterium subterraneum</name>
    <dbReference type="NCBI Taxonomy" id="59277"/>
    <lineage>
        <taxon>Archaea</taxon>
        <taxon>Methanobacteriati</taxon>
        <taxon>Methanobacteriota</taxon>
        <taxon>Methanomada group</taxon>
        <taxon>Methanobacteria</taxon>
        <taxon>Methanobacteriales</taxon>
        <taxon>Methanobacteriaceae</taxon>
        <taxon>Methanobacterium</taxon>
    </lineage>
</organism>
<evidence type="ECO:0000313" key="3">
    <source>
        <dbReference type="Proteomes" id="UP000232806"/>
    </source>
</evidence>
<keyword evidence="1" id="KW-0472">Membrane</keyword>
<evidence type="ECO:0000256" key="1">
    <source>
        <dbReference type="SAM" id="Phobius"/>
    </source>
</evidence>
<keyword evidence="1" id="KW-1133">Transmembrane helix</keyword>
<protein>
    <submittedName>
        <fullName evidence="2">Uncharacterized protein</fullName>
    </submittedName>
</protein>
<keyword evidence="1" id="KW-0812">Transmembrane</keyword>
<feature type="transmembrane region" description="Helical" evidence="1">
    <location>
        <begin position="82"/>
        <end position="102"/>
    </location>
</feature>
<dbReference type="AlphaFoldDB" id="A0A2H4VDL6"/>
<dbReference type="OrthoDB" id="382135at2157"/>
<gene>
    <name evidence="2" type="ORF">BK007_09335</name>
</gene>
<proteinExistence type="predicted"/>
<feature type="transmembrane region" description="Helical" evidence="1">
    <location>
        <begin position="56"/>
        <end position="75"/>
    </location>
</feature>
<sequence length="103" mass="12133">MYSLIIAWILTIFIEFIVIWGFKKKYPFKLLFYSFIVNSITLPLASYTYFYIYSNLIMVEVLVVIIEGLFLKYLLNIDYKMAMLLSLVANLSTFLVGVIWGYL</sequence>
<feature type="transmembrane region" description="Helical" evidence="1">
    <location>
        <begin position="30"/>
        <end position="50"/>
    </location>
</feature>
<dbReference type="GeneID" id="35121802"/>
<dbReference type="RefSeq" id="WP_100906162.1">
    <property type="nucleotide sequence ID" value="NZ_CP017766.1"/>
</dbReference>
<reference evidence="2 3" key="1">
    <citation type="submission" date="2016-10" db="EMBL/GenBank/DDBJ databases">
        <title>Comparative genomics between deep and shallow subseafloor isolates.</title>
        <authorList>
            <person name="Ishii S."/>
            <person name="Miller J.R."/>
            <person name="Sutton G."/>
            <person name="Suzuki S."/>
            <person name="Methe B."/>
            <person name="Inagaki F."/>
            <person name="Imachi H."/>
        </authorList>
    </citation>
    <scope>NUCLEOTIDE SEQUENCE [LARGE SCALE GENOMIC DNA]</scope>
    <source>
        <strain evidence="2 3">MO-MB1</strain>
    </source>
</reference>